<dbReference type="AlphaFoldDB" id="A0AAV4N1I6"/>
<evidence type="ECO:0000256" key="1">
    <source>
        <dbReference type="SAM" id="MobiDB-lite"/>
    </source>
</evidence>
<keyword evidence="3" id="KW-1185">Reference proteome</keyword>
<organism evidence="2 3">
    <name type="scientific">Caerostris extrusa</name>
    <name type="common">Bark spider</name>
    <name type="synonym">Caerostris bankana</name>
    <dbReference type="NCBI Taxonomy" id="172846"/>
    <lineage>
        <taxon>Eukaryota</taxon>
        <taxon>Metazoa</taxon>
        <taxon>Ecdysozoa</taxon>
        <taxon>Arthropoda</taxon>
        <taxon>Chelicerata</taxon>
        <taxon>Arachnida</taxon>
        <taxon>Araneae</taxon>
        <taxon>Araneomorphae</taxon>
        <taxon>Entelegynae</taxon>
        <taxon>Araneoidea</taxon>
        <taxon>Araneidae</taxon>
        <taxon>Caerostris</taxon>
    </lineage>
</organism>
<protein>
    <submittedName>
        <fullName evidence="2">Uncharacterized protein</fullName>
    </submittedName>
</protein>
<reference evidence="2 3" key="1">
    <citation type="submission" date="2021-06" db="EMBL/GenBank/DDBJ databases">
        <title>Caerostris extrusa draft genome.</title>
        <authorList>
            <person name="Kono N."/>
            <person name="Arakawa K."/>
        </authorList>
    </citation>
    <scope>NUCLEOTIDE SEQUENCE [LARGE SCALE GENOMIC DNA]</scope>
</reference>
<accession>A0AAV4N1I6</accession>
<proteinExistence type="predicted"/>
<name>A0AAV4N1I6_CAEEX</name>
<gene>
    <name evidence="2" type="ORF">CEXT_677711</name>
</gene>
<dbReference type="Proteomes" id="UP001054945">
    <property type="component" value="Unassembled WGS sequence"/>
</dbReference>
<sequence length="112" mass="13198">MSFFSLKQTIVQQMNKTWRFHNYELMPSKRSCTVPIESHFPFETIEREKGKQKGENFSSAIGKKRPTQKTLFEKRQWGKKGRGAPPSETQGRAKRDEKARFRAFVLAREVYI</sequence>
<dbReference type="EMBL" id="BPLR01002859">
    <property type="protein sequence ID" value="GIX78670.1"/>
    <property type="molecule type" value="Genomic_DNA"/>
</dbReference>
<evidence type="ECO:0000313" key="2">
    <source>
        <dbReference type="EMBL" id="GIX78670.1"/>
    </source>
</evidence>
<feature type="region of interest" description="Disordered" evidence="1">
    <location>
        <begin position="47"/>
        <end position="96"/>
    </location>
</feature>
<evidence type="ECO:0000313" key="3">
    <source>
        <dbReference type="Proteomes" id="UP001054945"/>
    </source>
</evidence>
<comment type="caution">
    <text evidence="2">The sequence shown here is derived from an EMBL/GenBank/DDBJ whole genome shotgun (WGS) entry which is preliminary data.</text>
</comment>